<sequence>MLIPLTPDDPLELGEFRLAGRLGEGSQGVVYLAHDRMGRPVAVKLLSSGDPETRARLARELSAMESVASFCTAAVLSASAEGRRPYVVSEYIEGPSLHERVRDRGPLSGGELERLFVGTATALAAIHAAGVVHRDFKPSNVLLGPDGPRVVDFGIARAEGTSTMTSGLVGTPAYLSPEQIGGSAASFASDVFAWAATMVFAASARAPFGADTVPAVLHRVLHAEPDLSVLPPRLRDVVAAALAKDPSVRPTARTLMVALVDPQAGPVSPAPLFRGGSAPASPGPGDTDPGRAAMTTRGGGRRGRRTLVVGSALAVAALAADAVGVVNLPGLRPGQDERPTPTSSTGSVTAPPSTKSPTATATATATSAASASSSPAGELKIPAAFAGRWSGHTTTTNPMDPDGAENTVEIRAGAASASWTEKDAQVDCEEEIRLTKVEKSKLTFALTQDSGCVAGTIELTLGDGVLRYLWRDVPGLGLVEQSGDLRRS</sequence>
<reference evidence="7 8" key="1">
    <citation type="submission" date="2020-08" db="EMBL/GenBank/DDBJ databases">
        <title>Sequencing the genomes of 1000 actinobacteria strains.</title>
        <authorList>
            <person name="Klenk H.-P."/>
        </authorList>
    </citation>
    <scope>NUCLEOTIDE SEQUENCE [LARGE SCALE GENOMIC DNA]</scope>
    <source>
        <strain evidence="7 8">DSM 44320</strain>
    </source>
</reference>
<evidence type="ECO:0000256" key="2">
    <source>
        <dbReference type="ARBA" id="ARBA00022741"/>
    </source>
</evidence>
<comment type="caution">
    <text evidence="7">The sequence shown here is derived from an EMBL/GenBank/DDBJ whole genome shotgun (WGS) entry which is preliminary data.</text>
</comment>
<protein>
    <submittedName>
        <fullName evidence="7">Serine/threonine protein kinase</fullName>
    </submittedName>
</protein>
<feature type="domain" description="Protein kinase" evidence="6">
    <location>
        <begin position="16"/>
        <end position="273"/>
    </location>
</feature>
<dbReference type="AlphaFoldDB" id="A0A7W5YU70"/>
<keyword evidence="8" id="KW-1185">Reference proteome</keyword>
<dbReference type="InterPro" id="IPR008271">
    <property type="entry name" value="Ser/Thr_kinase_AS"/>
</dbReference>
<dbReference type="GO" id="GO:0004674">
    <property type="term" value="F:protein serine/threonine kinase activity"/>
    <property type="evidence" value="ECO:0007669"/>
    <property type="project" value="UniProtKB-KW"/>
</dbReference>
<feature type="compositionally biased region" description="Low complexity" evidence="5">
    <location>
        <begin position="349"/>
        <end position="376"/>
    </location>
</feature>
<dbReference type="GeneID" id="95394549"/>
<dbReference type="Gene3D" id="3.30.200.20">
    <property type="entry name" value="Phosphorylase Kinase, domain 1"/>
    <property type="match status" value="1"/>
</dbReference>
<dbReference type="GO" id="GO:0005524">
    <property type="term" value="F:ATP binding"/>
    <property type="evidence" value="ECO:0007669"/>
    <property type="project" value="UniProtKB-KW"/>
</dbReference>
<dbReference type="PROSITE" id="PS50011">
    <property type="entry name" value="PROTEIN_KINASE_DOM"/>
    <property type="match status" value="1"/>
</dbReference>
<evidence type="ECO:0000259" key="6">
    <source>
        <dbReference type="PROSITE" id="PS50011"/>
    </source>
</evidence>
<dbReference type="InterPro" id="IPR011009">
    <property type="entry name" value="Kinase-like_dom_sf"/>
</dbReference>
<evidence type="ECO:0000256" key="1">
    <source>
        <dbReference type="ARBA" id="ARBA00022679"/>
    </source>
</evidence>
<dbReference type="Pfam" id="PF00069">
    <property type="entry name" value="Pkinase"/>
    <property type="match status" value="1"/>
</dbReference>
<accession>A0A7W5YU70</accession>
<dbReference type="CDD" id="cd14014">
    <property type="entry name" value="STKc_PknB_like"/>
    <property type="match status" value="1"/>
</dbReference>
<keyword evidence="4" id="KW-0067">ATP-binding</keyword>
<feature type="compositionally biased region" description="Low complexity" evidence="5">
    <location>
        <begin position="275"/>
        <end position="285"/>
    </location>
</feature>
<dbReference type="Gene3D" id="1.10.510.10">
    <property type="entry name" value="Transferase(Phosphotransferase) domain 1"/>
    <property type="match status" value="1"/>
</dbReference>
<proteinExistence type="predicted"/>
<name>A0A7W5YU70_9ACTN</name>
<evidence type="ECO:0000256" key="5">
    <source>
        <dbReference type="SAM" id="MobiDB-lite"/>
    </source>
</evidence>
<evidence type="ECO:0000256" key="4">
    <source>
        <dbReference type="ARBA" id="ARBA00022840"/>
    </source>
</evidence>
<evidence type="ECO:0000313" key="8">
    <source>
        <dbReference type="Proteomes" id="UP000579945"/>
    </source>
</evidence>
<keyword evidence="3 7" id="KW-0418">Kinase</keyword>
<dbReference type="EMBL" id="JACIBV010000001">
    <property type="protein sequence ID" value="MBB3732519.1"/>
    <property type="molecule type" value="Genomic_DNA"/>
</dbReference>
<keyword evidence="7" id="KW-0723">Serine/threonine-protein kinase</keyword>
<gene>
    <name evidence="7" type="ORF">FHR33_008379</name>
</gene>
<keyword evidence="1" id="KW-0808">Transferase</keyword>
<dbReference type="SUPFAM" id="SSF56112">
    <property type="entry name" value="Protein kinase-like (PK-like)"/>
    <property type="match status" value="1"/>
</dbReference>
<organism evidence="7 8">
    <name type="scientific">Nonomuraea dietziae</name>
    <dbReference type="NCBI Taxonomy" id="65515"/>
    <lineage>
        <taxon>Bacteria</taxon>
        <taxon>Bacillati</taxon>
        <taxon>Actinomycetota</taxon>
        <taxon>Actinomycetes</taxon>
        <taxon>Streptosporangiales</taxon>
        <taxon>Streptosporangiaceae</taxon>
        <taxon>Nonomuraea</taxon>
    </lineage>
</organism>
<evidence type="ECO:0000313" key="7">
    <source>
        <dbReference type="EMBL" id="MBB3732519.1"/>
    </source>
</evidence>
<dbReference type="RefSeq" id="WP_183659542.1">
    <property type="nucleotide sequence ID" value="NZ_JACIBV010000001.1"/>
</dbReference>
<dbReference type="PROSITE" id="PS00108">
    <property type="entry name" value="PROTEIN_KINASE_ST"/>
    <property type="match status" value="1"/>
</dbReference>
<feature type="region of interest" description="Disordered" evidence="5">
    <location>
        <begin position="330"/>
        <end position="377"/>
    </location>
</feature>
<dbReference type="Proteomes" id="UP000579945">
    <property type="component" value="Unassembled WGS sequence"/>
</dbReference>
<dbReference type="PANTHER" id="PTHR43289:SF34">
    <property type="entry name" value="SERINE_THREONINE-PROTEIN KINASE YBDM-RELATED"/>
    <property type="match status" value="1"/>
</dbReference>
<evidence type="ECO:0000256" key="3">
    <source>
        <dbReference type="ARBA" id="ARBA00022777"/>
    </source>
</evidence>
<dbReference type="PANTHER" id="PTHR43289">
    <property type="entry name" value="MITOGEN-ACTIVATED PROTEIN KINASE KINASE KINASE 20-RELATED"/>
    <property type="match status" value="1"/>
</dbReference>
<feature type="region of interest" description="Disordered" evidence="5">
    <location>
        <begin position="268"/>
        <end position="303"/>
    </location>
</feature>
<keyword evidence="2" id="KW-0547">Nucleotide-binding</keyword>
<dbReference type="InterPro" id="IPR000719">
    <property type="entry name" value="Prot_kinase_dom"/>
</dbReference>